<evidence type="ECO:0000256" key="1">
    <source>
        <dbReference type="SAM" id="MobiDB-lite"/>
    </source>
</evidence>
<feature type="compositionally biased region" description="Pro residues" evidence="1">
    <location>
        <begin position="37"/>
        <end position="51"/>
    </location>
</feature>
<reference evidence="2" key="1">
    <citation type="submission" date="2014-11" db="EMBL/GenBank/DDBJ databases">
        <authorList>
            <person name="Amaro Gonzalez C."/>
        </authorList>
    </citation>
    <scope>NUCLEOTIDE SEQUENCE</scope>
</reference>
<dbReference type="EMBL" id="GBXM01022278">
    <property type="protein sequence ID" value="JAH86299.1"/>
    <property type="molecule type" value="Transcribed_RNA"/>
</dbReference>
<evidence type="ECO:0000313" key="2">
    <source>
        <dbReference type="EMBL" id="JAH86299.1"/>
    </source>
</evidence>
<proteinExistence type="predicted"/>
<sequence>MAGLQTTAEWNISHHIHTTVNVPKLEQDPGSASPLLLNPPQPQPHPWHPVQ</sequence>
<organism evidence="2">
    <name type="scientific">Anguilla anguilla</name>
    <name type="common">European freshwater eel</name>
    <name type="synonym">Muraena anguilla</name>
    <dbReference type="NCBI Taxonomy" id="7936"/>
    <lineage>
        <taxon>Eukaryota</taxon>
        <taxon>Metazoa</taxon>
        <taxon>Chordata</taxon>
        <taxon>Craniata</taxon>
        <taxon>Vertebrata</taxon>
        <taxon>Euteleostomi</taxon>
        <taxon>Actinopterygii</taxon>
        <taxon>Neopterygii</taxon>
        <taxon>Teleostei</taxon>
        <taxon>Anguilliformes</taxon>
        <taxon>Anguillidae</taxon>
        <taxon>Anguilla</taxon>
    </lineage>
</organism>
<dbReference type="AlphaFoldDB" id="A0A0E9W7F5"/>
<protein>
    <submittedName>
        <fullName evidence="2">Uncharacterized protein</fullName>
    </submittedName>
</protein>
<accession>A0A0E9W7F5</accession>
<feature type="region of interest" description="Disordered" evidence="1">
    <location>
        <begin position="21"/>
        <end position="51"/>
    </location>
</feature>
<name>A0A0E9W7F5_ANGAN</name>
<reference evidence="2" key="2">
    <citation type="journal article" date="2015" name="Fish Shellfish Immunol.">
        <title>Early steps in the European eel (Anguilla anguilla)-Vibrio vulnificus interaction in the gills: Role of the RtxA13 toxin.</title>
        <authorList>
            <person name="Callol A."/>
            <person name="Pajuelo D."/>
            <person name="Ebbesson L."/>
            <person name="Teles M."/>
            <person name="MacKenzie S."/>
            <person name="Amaro C."/>
        </authorList>
    </citation>
    <scope>NUCLEOTIDE SEQUENCE</scope>
</reference>